<dbReference type="Gene3D" id="1.10.510.10">
    <property type="entry name" value="Transferase(Phosphotransferase) domain 1"/>
    <property type="match status" value="1"/>
</dbReference>
<dbReference type="GO" id="GO:0005524">
    <property type="term" value="F:ATP binding"/>
    <property type="evidence" value="ECO:0007669"/>
    <property type="project" value="InterPro"/>
</dbReference>
<dbReference type="SUPFAM" id="SSF56112">
    <property type="entry name" value="Protein kinase-like (PK-like)"/>
    <property type="match status" value="1"/>
</dbReference>
<dbReference type="AlphaFoldDB" id="A2EK68"/>
<name>A2EK68_TRIV3</name>
<accession>A2EK68</accession>
<evidence type="ECO:0000313" key="2">
    <source>
        <dbReference type="EMBL" id="EAY06961.1"/>
    </source>
</evidence>
<evidence type="ECO:0000259" key="1">
    <source>
        <dbReference type="PROSITE" id="PS50011"/>
    </source>
</evidence>
<dbReference type="GO" id="GO:0004674">
    <property type="term" value="F:protein serine/threonine kinase activity"/>
    <property type="evidence" value="ECO:0000318"/>
    <property type="project" value="GO_Central"/>
</dbReference>
<keyword evidence="3" id="KW-1185">Reference proteome</keyword>
<sequence length="390" mass="45046">MDHPKESSLKMMLTPNSWFGSNYKDSRSTSIEISELHKYHVFIPAIISYDTSPSNCYIEYENTGTILHEYKVPVEIGIKYSWIYFIADQLELLHANGYKHRKVSSSSIRIDTNNFPHLAEYEEAAKVIPYSSSNFHGSGMYSAPEVLESANYTPKSDIYSLGCLFYFIFTRNEPFSRVERLYKHLMLKIDTFEGALNSITIIEQNMDSSDCYNECDVIIEALKILENSGIPKISKPLEDKNYALNDLIDDLTDDNTNTFRFLKELKTMFSNALQYVKDSYEKKMKKICKEESSSCVTEDYPLKDIAIQCLATNPESRPNAGEIKKMILEEAEKLHEDQRAVFNLQIQKGYLKIAENLINHNEYDLAIEKLSKINLKELIPEYERLRSLIP</sequence>
<dbReference type="KEGG" id="tva:4764844"/>
<proteinExistence type="predicted"/>
<dbReference type="VEuPathDB" id="TrichDB:TVAGG3_0838440"/>
<dbReference type="VEuPathDB" id="TrichDB:TVAG_100010"/>
<dbReference type="PANTHER" id="PTHR44305:SF24">
    <property type="entry name" value="TYROSINE-PROTEIN KINASE C03B1.5-RELATED"/>
    <property type="match status" value="1"/>
</dbReference>
<gene>
    <name evidence="2" type="ORF">TVAG_100010</name>
</gene>
<reference evidence="2" key="1">
    <citation type="submission" date="2006-10" db="EMBL/GenBank/DDBJ databases">
        <authorList>
            <person name="Amadeo P."/>
            <person name="Zhao Q."/>
            <person name="Wortman J."/>
            <person name="Fraser-Liggett C."/>
            <person name="Carlton J."/>
        </authorList>
    </citation>
    <scope>NUCLEOTIDE SEQUENCE</scope>
    <source>
        <strain evidence="2">G3</strain>
    </source>
</reference>
<dbReference type="PANTHER" id="PTHR44305">
    <property type="entry name" value="SI:DKEY-192D15.2-RELATED"/>
    <property type="match status" value="1"/>
</dbReference>
<protein>
    <submittedName>
        <fullName evidence="2">TKL family protein kinase</fullName>
    </submittedName>
</protein>
<dbReference type="InterPro" id="IPR000719">
    <property type="entry name" value="Prot_kinase_dom"/>
</dbReference>
<evidence type="ECO:0000313" key="3">
    <source>
        <dbReference type="Proteomes" id="UP000001542"/>
    </source>
</evidence>
<keyword evidence="2" id="KW-0808">Transferase</keyword>
<dbReference type="RefSeq" id="XP_001319184.1">
    <property type="nucleotide sequence ID" value="XM_001319149.1"/>
</dbReference>
<dbReference type="OrthoDB" id="2353542at2759"/>
<dbReference type="Proteomes" id="UP000001542">
    <property type="component" value="Unassembled WGS sequence"/>
</dbReference>
<dbReference type="PROSITE" id="PS50011">
    <property type="entry name" value="PROTEIN_KINASE_DOM"/>
    <property type="match status" value="1"/>
</dbReference>
<dbReference type="InterPro" id="IPR011009">
    <property type="entry name" value="Kinase-like_dom_sf"/>
</dbReference>
<dbReference type="InParanoid" id="A2EK68"/>
<dbReference type="InterPro" id="IPR053083">
    <property type="entry name" value="TF_kinase-domain_protein"/>
</dbReference>
<feature type="domain" description="Protein kinase" evidence="1">
    <location>
        <begin position="1"/>
        <end position="328"/>
    </location>
</feature>
<dbReference type="SMART" id="SM00220">
    <property type="entry name" value="S_TKc"/>
    <property type="match status" value="1"/>
</dbReference>
<dbReference type="STRING" id="5722.A2EK68"/>
<dbReference type="Pfam" id="PF00069">
    <property type="entry name" value="Pkinase"/>
    <property type="match status" value="1"/>
</dbReference>
<dbReference type="EMBL" id="DS113411">
    <property type="protein sequence ID" value="EAY06961.1"/>
    <property type="molecule type" value="Genomic_DNA"/>
</dbReference>
<organism evidence="2 3">
    <name type="scientific">Trichomonas vaginalis (strain ATCC PRA-98 / G3)</name>
    <dbReference type="NCBI Taxonomy" id="412133"/>
    <lineage>
        <taxon>Eukaryota</taxon>
        <taxon>Metamonada</taxon>
        <taxon>Parabasalia</taxon>
        <taxon>Trichomonadida</taxon>
        <taxon>Trichomonadidae</taxon>
        <taxon>Trichomonas</taxon>
    </lineage>
</organism>
<keyword evidence="2" id="KW-0418">Kinase</keyword>
<reference evidence="2" key="2">
    <citation type="journal article" date="2007" name="Science">
        <title>Draft genome sequence of the sexually transmitted pathogen Trichomonas vaginalis.</title>
        <authorList>
            <person name="Carlton J.M."/>
            <person name="Hirt R.P."/>
            <person name="Silva J.C."/>
            <person name="Delcher A.L."/>
            <person name="Schatz M."/>
            <person name="Zhao Q."/>
            <person name="Wortman J.R."/>
            <person name="Bidwell S.L."/>
            <person name="Alsmark U.C.M."/>
            <person name="Besteiro S."/>
            <person name="Sicheritz-Ponten T."/>
            <person name="Noel C.J."/>
            <person name="Dacks J.B."/>
            <person name="Foster P.G."/>
            <person name="Simillion C."/>
            <person name="Van de Peer Y."/>
            <person name="Miranda-Saavedra D."/>
            <person name="Barton G.J."/>
            <person name="Westrop G.D."/>
            <person name="Mueller S."/>
            <person name="Dessi D."/>
            <person name="Fiori P.L."/>
            <person name="Ren Q."/>
            <person name="Paulsen I."/>
            <person name="Zhang H."/>
            <person name="Bastida-Corcuera F.D."/>
            <person name="Simoes-Barbosa A."/>
            <person name="Brown M.T."/>
            <person name="Hayes R.D."/>
            <person name="Mukherjee M."/>
            <person name="Okumura C.Y."/>
            <person name="Schneider R."/>
            <person name="Smith A.J."/>
            <person name="Vanacova S."/>
            <person name="Villalvazo M."/>
            <person name="Haas B.J."/>
            <person name="Pertea M."/>
            <person name="Feldblyum T.V."/>
            <person name="Utterback T.R."/>
            <person name="Shu C.L."/>
            <person name="Osoegawa K."/>
            <person name="de Jong P.J."/>
            <person name="Hrdy I."/>
            <person name="Horvathova L."/>
            <person name="Zubacova Z."/>
            <person name="Dolezal P."/>
            <person name="Malik S.B."/>
            <person name="Logsdon J.M. Jr."/>
            <person name="Henze K."/>
            <person name="Gupta A."/>
            <person name="Wang C.C."/>
            <person name="Dunne R.L."/>
            <person name="Upcroft J.A."/>
            <person name="Upcroft P."/>
            <person name="White O."/>
            <person name="Salzberg S.L."/>
            <person name="Tang P."/>
            <person name="Chiu C.-H."/>
            <person name="Lee Y.-S."/>
            <person name="Embley T.M."/>
            <person name="Coombs G.H."/>
            <person name="Mottram J.C."/>
            <person name="Tachezy J."/>
            <person name="Fraser-Liggett C.M."/>
            <person name="Johnson P.J."/>
        </authorList>
    </citation>
    <scope>NUCLEOTIDE SEQUENCE [LARGE SCALE GENOMIC DNA]</scope>
    <source>
        <strain evidence="2">G3</strain>
    </source>
</reference>